<reference evidence="2 3" key="1">
    <citation type="submission" date="2022-06" db="EMBL/GenBank/DDBJ databases">
        <title>Isolation of gut microbiota from human fecal samples.</title>
        <authorList>
            <person name="Pamer E.G."/>
            <person name="Barat B."/>
            <person name="Waligurski E."/>
            <person name="Medina S."/>
            <person name="Paddock L."/>
            <person name="Mostad J."/>
        </authorList>
    </citation>
    <scope>NUCLEOTIDE SEQUENCE [LARGE SCALE GENOMIC DNA]</scope>
    <source>
        <strain evidence="2 3">SL.3.17</strain>
    </source>
</reference>
<proteinExistence type="predicted"/>
<dbReference type="InterPro" id="IPR016181">
    <property type="entry name" value="Acyl_CoA_acyltransferase"/>
</dbReference>
<dbReference type="EC" id="2.3.1.-" evidence="2"/>
<evidence type="ECO:0000313" key="3">
    <source>
        <dbReference type="Proteomes" id="UP001524502"/>
    </source>
</evidence>
<sequence>MKIIIKQFHELNTEELYQILKLRSDIFVVEQNCVYPDCDGRDRYAHHLFVEQNNHVVGYLRILEKGQTFDQIAIGRLVVRADYRGIGLARHMMNKALLFIDEYLHEKVVRLSAQQYLVGFYESLGFRSISEGYVEDGIPHIDMEYSSVIE</sequence>
<dbReference type="Pfam" id="PF13673">
    <property type="entry name" value="Acetyltransf_10"/>
    <property type="match status" value="1"/>
</dbReference>
<evidence type="ECO:0000313" key="2">
    <source>
        <dbReference type="EMBL" id="MCQ4636582.1"/>
    </source>
</evidence>
<dbReference type="GO" id="GO:0016746">
    <property type="term" value="F:acyltransferase activity"/>
    <property type="evidence" value="ECO:0007669"/>
    <property type="project" value="UniProtKB-KW"/>
</dbReference>
<accession>A0ABT1RN26</accession>
<dbReference type="PROSITE" id="PS51186">
    <property type="entry name" value="GNAT"/>
    <property type="match status" value="1"/>
</dbReference>
<keyword evidence="2" id="KW-0012">Acyltransferase</keyword>
<evidence type="ECO:0000259" key="1">
    <source>
        <dbReference type="PROSITE" id="PS51186"/>
    </source>
</evidence>
<comment type="caution">
    <text evidence="2">The sequence shown here is derived from an EMBL/GenBank/DDBJ whole genome shotgun (WGS) entry which is preliminary data.</text>
</comment>
<dbReference type="InterPro" id="IPR000182">
    <property type="entry name" value="GNAT_dom"/>
</dbReference>
<gene>
    <name evidence="2" type="ORF">NE619_07560</name>
</gene>
<protein>
    <submittedName>
        <fullName evidence="2">GNAT family N-acetyltransferase</fullName>
        <ecNumber evidence="2">2.3.1.-</ecNumber>
    </submittedName>
</protein>
<keyword evidence="2" id="KW-0808">Transferase</keyword>
<dbReference type="SUPFAM" id="SSF55729">
    <property type="entry name" value="Acyl-CoA N-acyltransferases (Nat)"/>
    <property type="match status" value="1"/>
</dbReference>
<organism evidence="2 3">
    <name type="scientific">Anaerovorax odorimutans</name>
    <dbReference type="NCBI Taxonomy" id="109327"/>
    <lineage>
        <taxon>Bacteria</taxon>
        <taxon>Bacillati</taxon>
        <taxon>Bacillota</taxon>
        <taxon>Clostridia</taxon>
        <taxon>Peptostreptococcales</taxon>
        <taxon>Anaerovoracaceae</taxon>
        <taxon>Anaerovorax</taxon>
    </lineage>
</organism>
<name>A0ABT1RN26_9FIRM</name>
<dbReference type="CDD" id="cd04301">
    <property type="entry name" value="NAT_SF"/>
    <property type="match status" value="1"/>
</dbReference>
<dbReference type="Gene3D" id="3.40.630.30">
    <property type="match status" value="1"/>
</dbReference>
<feature type="domain" description="N-acetyltransferase" evidence="1">
    <location>
        <begin position="6"/>
        <end position="148"/>
    </location>
</feature>
<keyword evidence="3" id="KW-1185">Reference proteome</keyword>
<dbReference type="RefSeq" id="WP_256131778.1">
    <property type="nucleotide sequence ID" value="NZ_JANFXK010000007.1"/>
</dbReference>
<dbReference type="Proteomes" id="UP001524502">
    <property type="component" value="Unassembled WGS sequence"/>
</dbReference>
<dbReference type="EMBL" id="JANFXK010000007">
    <property type="protein sequence ID" value="MCQ4636582.1"/>
    <property type="molecule type" value="Genomic_DNA"/>
</dbReference>